<dbReference type="InParanoid" id="F4X054"/>
<evidence type="ECO:0000256" key="1">
    <source>
        <dbReference type="SAM" id="MobiDB-lite"/>
    </source>
</evidence>
<feature type="region of interest" description="Disordered" evidence="1">
    <location>
        <begin position="61"/>
        <end position="98"/>
    </location>
</feature>
<evidence type="ECO:0000313" key="3">
    <source>
        <dbReference type="Proteomes" id="UP000007755"/>
    </source>
</evidence>
<sequence>MSVGEDGAARTSVRRGITRRSWWGGRGCSDTYSEYVRPCLPEPLRAVGINLMDNINSQHNVEGERSLQSVEADARSTMSDSSRKQQQQGRGARRGGRLRGSAVEGRFYVAAVATRELATIAKSVERSKNIRGDIVRDMWTAYTKLSAALTSVFTRAGDSSLAANVDQREESSRPAWAKERRRLNEELVPPLQGVSKQLNPLAAVADRTAPVGKIPPSKNKRRENADRVDDEEGRIERLIVRLLPRLLREMGVAPMTAPATKPRSELVCLRSRVAVLEHDRGRSTSRRTSGRDRVHSGDGMAIMEWSGPDSLAGDRSPIRTRGRTAPAEGERPRVTVTEEDLRSPYFRPPLQGPLSNDLPIALKIVNLAIVIYLMIQLLDSAFVIDNDFVPDSSKKKITSST</sequence>
<keyword evidence="3" id="KW-1185">Reference proteome</keyword>
<proteinExistence type="predicted"/>
<dbReference type="EMBL" id="GL888492">
    <property type="protein sequence ID" value="EGI60168.1"/>
    <property type="molecule type" value="Genomic_DNA"/>
</dbReference>
<gene>
    <name evidence="2" type="ORF">G5I_11641</name>
</gene>
<protein>
    <submittedName>
        <fullName evidence="2">Uncharacterized protein</fullName>
    </submittedName>
</protein>
<feature type="region of interest" description="Disordered" evidence="1">
    <location>
        <begin position="206"/>
        <end position="230"/>
    </location>
</feature>
<dbReference type="OrthoDB" id="7554581at2759"/>
<reference evidence="2" key="1">
    <citation type="submission" date="2011-02" db="EMBL/GenBank/DDBJ databases">
        <title>The genome of the leaf-cutting ant Acromyrmex echinatior suggests key adaptations to social evolution and fungus farming.</title>
        <authorList>
            <person name="Nygaard S."/>
            <person name="Zhang G."/>
        </authorList>
    </citation>
    <scope>NUCLEOTIDE SEQUENCE</scope>
</reference>
<dbReference type="Proteomes" id="UP000007755">
    <property type="component" value="Unassembled WGS sequence"/>
</dbReference>
<organism evidence="3">
    <name type="scientific">Acromyrmex echinatior</name>
    <name type="common">Panamanian leafcutter ant</name>
    <name type="synonym">Acromyrmex octospinosus echinatior</name>
    <dbReference type="NCBI Taxonomy" id="103372"/>
    <lineage>
        <taxon>Eukaryota</taxon>
        <taxon>Metazoa</taxon>
        <taxon>Ecdysozoa</taxon>
        <taxon>Arthropoda</taxon>
        <taxon>Hexapoda</taxon>
        <taxon>Insecta</taxon>
        <taxon>Pterygota</taxon>
        <taxon>Neoptera</taxon>
        <taxon>Endopterygota</taxon>
        <taxon>Hymenoptera</taxon>
        <taxon>Apocrita</taxon>
        <taxon>Aculeata</taxon>
        <taxon>Formicoidea</taxon>
        <taxon>Formicidae</taxon>
        <taxon>Myrmicinae</taxon>
        <taxon>Acromyrmex</taxon>
    </lineage>
</organism>
<accession>F4X054</accession>
<dbReference type="AlphaFoldDB" id="F4X054"/>
<name>F4X054_ACREC</name>
<evidence type="ECO:0000313" key="2">
    <source>
        <dbReference type="EMBL" id="EGI60168.1"/>
    </source>
</evidence>
<feature type="region of interest" description="Disordered" evidence="1">
    <location>
        <begin position="279"/>
        <end position="332"/>
    </location>
</feature>